<evidence type="ECO:0000313" key="5">
    <source>
        <dbReference type="Proteomes" id="UP000182373"/>
    </source>
</evidence>
<dbReference type="InterPro" id="IPR051419">
    <property type="entry name" value="Lys/N-term_MeTrsfase_sf"/>
</dbReference>
<dbReference type="NCBIfam" id="NF037959">
    <property type="entry name" value="MFS_SpdSyn"/>
    <property type="match status" value="1"/>
</dbReference>
<dbReference type="Gene3D" id="3.40.50.150">
    <property type="entry name" value="Vaccinia Virus protein VP39"/>
    <property type="match status" value="1"/>
</dbReference>
<dbReference type="SUPFAM" id="SSF53335">
    <property type="entry name" value="S-adenosyl-L-methionine-dependent methyltransferases"/>
    <property type="match status" value="1"/>
</dbReference>
<dbReference type="InterPro" id="IPR029063">
    <property type="entry name" value="SAM-dependent_MTases_sf"/>
</dbReference>
<reference evidence="5" key="1">
    <citation type="submission" date="2016-11" db="EMBL/GenBank/DDBJ databases">
        <title>Comparative genomic and phenotypic analysis of Granulibacter bethesdensis clinical isolates from patients with chronic granulomatous disease.</title>
        <authorList>
            <person name="Zarember K.A."/>
            <person name="Porcella S.F."/>
            <person name="Chu J."/>
            <person name="Ding L."/>
            <person name="Dahlstrom E."/>
            <person name="Barbian K."/>
            <person name="Martens C."/>
            <person name="Sykora L."/>
            <person name="Kramer S."/>
            <person name="Pettinato A.M."/>
            <person name="Hong H."/>
            <person name="Wald G."/>
            <person name="Berg L.J."/>
            <person name="Rogge L.S."/>
            <person name="Greenberg D.E."/>
            <person name="Falcone E.L."/>
            <person name="Neves J.F."/>
            <person name="Simoes M.J."/>
            <person name="Casal M."/>
            <person name="Rodriguez-Lopez F.C."/>
            <person name="Zelazny A."/>
            <person name="Gallin J.I."/>
            <person name="Holland S.M."/>
        </authorList>
    </citation>
    <scope>NUCLEOTIDE SEQUENCE [LARGE SCALE GENOMIC DNA]</scope>
    <source>
        <strain evidence="5">NIH9.1</strain>
    </source>
</reference>
<evidence type="ECO:0000256" key="1">
    <source>
        <dbReference type="ARBA" id="ARBA00008361"/>
    </source>
</evidence>
<evidence type="ECO:0000313" key="4">
    <source>
        <dbReference type="EMBL" id="APH54729.1"/>
    </source>
</evidence>
<evidence type="ECO:0000256" key="2">
    <source>
        <dbReference type="ARBA" id="ARBA00022603"/>
    </source>
</evidence>
<comment type="similarity">
    <text evidence="1">Belongs to the methyltransferase superfamily.</text>
</comment>
<evidence type="ECO:0000256" key="3">
    <source>
        <dbReference type="ARBA" id="ARBA00022679"/>
    </source>
</evidence>
<dbReference type="RefSeq" id="WP_072572702.1">
    <property type="nucleotide sequence ID" value="NZ_CP018191.1"/>
</dbReference>
<proteinExistence type="inferred from homology"/>
<dbReference type="PANTHER" id="PTHR12176">
    <property type="entry name" value="SAM-DEPENDENT METHYLTRANSFERASE SUPERFAMILY PROTEIN"/>
    <property type="match status" value="1"/>
</dbReference>
<dbReference type="PANTHER" id="PTHR12176:SF59">
    <property type="entry name" value="METHYLTRANSFERASE DOMAIN-CONTAINING PROTEIN-RELATED"/>
    <property type="match status" value="1"/>
</dbReference>
<dbReference type="Proteomes" id="UP000182373">
    <property type="component" value="Chromosome"/>
</dbReference>
<keyword evidence="3" id="KW-0808">Transferase</keyword>
<sequence length="262" mass="28102">MIELAATSSIAFSAFGDITIGCDPGTGAHIYWQRGACQSEADAQGVSYAPYAHALFGFLMQTDAGLTEPVLMIGCGGGSLATMLHRAGRAVEIVDIDPVSFELARSHFGLPSGIPCHVADGVSFLQAINPQQRYGAIMIDAFHGSEVPPHFLDVSFFQLCAGRLQGGFTVMNVLETTANRVALSCLFRAVDAWLQQQGHSLRLFEEGMCGEQNLLLLAGDVGGLSKPELLMPPHGAAEEIREDLARMRFRPDLELPSWGVVP</sequence>
<organism evidence="4 5">
    <name type="scientific">Granulibacter bethesdensis</name>
    <dbReference type="NCBI Taxonomy" id="364410"/>
    <lineage>
        <taxon>Bacteria</taxon>
        <taxon>Pseudomonadati</taxon>
        <taxon>Pseudomonadota</taxon>
        <taxon>Alphaproteobacteria</taxon>
        <taxon>Acetobacterales</taxon>
        <taxon>Acetobacteraceae</taxon>
        <taxon>Granulibacter</taxon>
    </lineage>
</organism>
<name>A0AAC9KBD2_9PROT</name>
<keyword evidence="2" id="KW-0489">Methyltransferase</keyword>
<dbReference type="EMBL" id="CP018191">
    <property type="protein sequence ID" value="APH54729.1"/>
    <property type="molecule type" value="Genomic_DNA"/>
</dbReference>
<dbReference type="GO" id="GO:0008168">
    <property type="term" value="F:methyltransferase activity"/>
    <property type="evidence" value="ECO:0007669"/>
    <property type="project" value="UniProtKB-KW"/>
</dbReference>
<gene>
    <name evidence="4" type="ORF">GbCGDNIH9_1429</name>
</gene>
<protein>
    <submittedName>
        <fullName evidence="4">Spermidine synthase family protein</fullName>
    </submittedName>
</protein>
<dbReference type="GO" id="GO:0032259">
    <property type="term" value="P:methylation"/>
    <property type="evidence" value="ECO:0007669"/>
    <property type="project" value="UniProtKB-KW"/>
</dbReference>
<dbReference type="AlphaFoldDB" id="A0AAC9KBD2"/>
<accession>A0AAC9KBD2</accession>